<comment type="cofactor">
    <cofactor evidence="1">
        <name>Zn(2+)</name>
        <dbReference type="ChEBI" id="CHEBI:29105"/>
    </cofactor>
</comment>
<dbReference type="PANTHER" id="PTHR11002">
    <property type="entry name" value="CARBONIC ANHYDRASE"/>
    <property type="match status" value="1"/>
</dbReference>
<evidence type="ECO:0000256" key="2">
    <source>
        <dbReference type="ARBA" id="ARBA00006217"/>
    </source>
</evidence>
<organism evidence="8 9">
    <name type="scientific">Aphanomyces invadans</name>
    <dbReference type="NCBI Taxonomy" id="157072"/>
    <lineage>
        <taxon>Eukaryota</taxon>
        <taxon>Sar</taxon>
        <taxon>Stramenopiles</taxon>
        <taxon>Oomycota</taxon>
        <taxon>Saprolegniomycetes</taxon>
        <taxon>Saprolegniales</taxon>
        <taxon>Verrucalvaceae</taxon>
        <taxon>Aphanomyces</taxon>
    </lineage>
</organism>
<feature type="non-terminal residue" evidence="8">
    <location>
        <position position="132"/>
    </location>
</feature>
<dbReference type="EMBL" id="QUSY01000290">
    <property type="protein sequence ID" value="RHY30639.1"/>
    <property type="molecule type" value="Genomic_DNA"/>
</dbReference>
<proteinExistence type="inferred from homology"/>
<evidence type="ECO:0000256" key="6">
    <source>
        <dbReference type="ARBA" id="ARBA00023239"/>
    </source>
</evidence>
<keyword evidence="4" id="KW-0479">Metal-binding</keyword>
<accession>A0A3R6Z591</accession>
<comment type="similarity">
    <text evidence="2">Belongs to the beta-class carbonic anhydrase family.</text>
</comment>
<dbReference type="InterPro" id="IPR001765">
    <property type="entry name" value="Carbonic_anhydrase"/>
</dbReference>
<gene>
    <name evidence="8" type="ORF">DYB32_007375</name>
</gene>
<dbReference type="Gene3D" id="3.40.1050.10">
    <property type="entry name" value="Carbonic anhydrase"/>
    <property type="match status" value="2"/>
</dbReference>
<evidence type="ECO:0000313" key="9">
    <source>
        <dbReference type="Proteomes" id="UP000285060"/>
    </source>
</evidence>
<evidence type="ECO:0000256" key="1">
    <source>
        <dbReference type="ARBA" id="ARBA00001947"/>
    </source>
</evidence>
<reference evidence="8 9" key="1">
    <citation type="submission" date="2018-08" db="EMBL/GenBank/DDBJ databases">
        <title>Aphanomyces genome sequencing and annotation.</title>
        <authorList>
            <person name="Minardi D."/>
            <person name="Oidtmann B."/>
            <person name="Van Der Giezen M."/>
            <person name="Studholme D.J."/>
        </authorList>
    </citation>
    <scope>NUCLEOTIDE SEQUENCE [LARGE SCALE GENOMIC DNA]</scope>
    <source>
        <strain evidence="8 9">NJM0002</strain>
    </source>
</reference>
<evidence type="ECO:0000256" key="3">
    <source>
        <dbReference type="ARBA" id="ARBA00012925"/>
    </source>
</evidence>
<keyword evidence="9" id="KW-1185">Reference proteome</keyword>
<dbReference type="Proteomes" id="UP000285060">
    <property type="component" value="Unassembled WGS sequence"/>
</dbReference>
<keyword evidence="6" id="KW-0456">Lyase</keyword>
<dbReference type="GO" id="GO:0008270">
    <property type="term" value="F:zinc ion binding"/>
    <property type="evidence" value="ECO:0007669"/>
    <property type="project" value="InterPro"/>
</dbReference>
<dbReference type="GO" id="GO:0004089">
    <property type="term" value="F:carbonate dehydratase activity"/>
    <property type="evidence" value="ECO:0007669"/>
    <property type="project" value="UniProtKB-EC"/>
</dbReference>
<dbReference type="InterPro" id="IPR036874">
    <property type="entry name" value="Carbonic_anhydrase_sf"/>
</dbReference>
<dbReference type="EC" id="4.2.1.1" evidence="3"/>
<comment type="catalytic activity">
    <reaction evidence="7">
        <text>hydrogencarbonate + H(+) = CO2 + H2O</text>
        <dbReference type="Rhea" id="RHEA:10748"/>
        <dbReference type="ChEBI" id="CHEBI:15377"/>
        <dbReference type="ChEBI" id="CHEBI:15378"/>
        <dbReference type="ChEBI" id="CHEBI:16526"/>
        <dbReference type="ChEBI" id="CHEBI:17544"/>
        <dbReference type="EC" id="4.2.1.1"/>
    </reaction>
</comment>
<evidence type="ECO:0000313" key="8">
    <source>
        <dbReference type="EMBL" id="RHY30639.1"/>
    </source>
</evidence>
<comment type="caution">
    <text evidence="8">The sequence shown here is derived from an EMBL/GenBank/DDBJ whole genome shotgun (WGS) entry which is preliminary data.</text>
</comment>
<dbReference type="PANTHER" id="PTHR11002:SF76">
    <property type="entry name" value="CARBONIC ANHYDRASE"/>
    <property type="match status" value="1"/>
</dbReference>
<dbReference type="VEuPathDB" id="FungiDB:H310_01901"/>
<evidence type="ECO:0000256" key="7">
    <source>
        <dbReference type="ARBA" id="ARBA00048348"/>
    </source>
</evidence>
<evidence type="ECO:0000256" key="4">
    <source>
        <dbReference type="ARBA" id="ARBA00022723"/>
    </source>
</evidence>
<keyword evidence="5" id="KW-0862">Zinc</keyword>
<sequence>MPSPELFDSPHGSKEVVLEEEQAPSGVKAVVTSNIEISDGKKGLHELLERNRVWAASIVDTSPYFFYKLSKQQSPEILWIGTSLSCIHALGGHYGCSGVKAALSHQEFGIVDNWIRNIKDLYIEQRKKFGGR</sequence>
<protein>
    <recommendedName>
        <fullName evidence="3">carbonic anhydrase</fullName>
        <ecNumber evidence="3">4.2.1.1</ecNumber>
    </recommendedName>
</protein>
<dbReference type="SUPFAM" id="SSF53056">
    <property type="entry name" value="beta-carbonic anhydrase, cab"/>
    <property type="match status" value="1"/>
</dbReference>
<name>A0A3R6Z591_9STRA</name>
<evidence type="ECO:0000256" key="5">
    <source>
        <dbReference type="ARBA" id="ARBA00022833"/>
    </source>
</evidence>
<dbReference type="AlphaFoldDB" id="A0A3R6Z591"/>